<dbReference type="RefSeq" id="WP_139095250.1">
    <property type="nucleotide sequence ID" value="NZ_VDFW01000003.1"/>
</dbReference>
<evidence type="ECO:0000256" key="1">
    <source>
        <dbReference type="SAM" id="Phobius"/>
    </source>
</evidence>
<feature type="transmembrane region" description="Helical" evidence="1">
    <location>
        <begin position="37"/>
        <end position="60"/>
    </location>
</feature>
<name>A0A5C4M5N3_9PSEU</name>
<feature type="transmembrane region" description="Helical" evidence="1">
    <location>
        <begin position="232"/>
        <end position="254"/>
    </location>
</feature>
<dbReference type="EMBL" id="VDFW01000003">
    <property type="protein sequence ID" value="TNC28472.1"/>
    <property type="molecule type" value="Genomic_DNA"/>
</dbReference>
<dbReference type="Proteomes" id="UP000305546">
    <property type="component" value="Unassembled WGS sequence"/>
</dbReference>
<evidence type="ECO:0008006" key="4">
    <source>
        <dbReference type="Google" id="ProtNLM"/>
    </source>
</evidence>
<organism evidence="2 3">
    <name type="scientific">Amycolatopsis alkalitolerans</name>
    <dbReference type="NCBI Taxonomy" id="2547244"/>
    <lineage>
        <taxon>Bacteria</taxon>
        <taxon>Bacillati</taxon>
        <taxon>Actinomycetota</taxon>
        <taxon>Actinomycetes</taxon>
        <taxon>Pseudonocardiales</taxon>
        <taxon>Pseudonocardiaceae</taxon>
        <taxon>Amycolatopsis</taxon>
    </lineage>
</organism>
<evidence type="ECO:0000313" key="2">
    <source>
        <dbReference type="EMBL" id="TNC28472.1"/>
    </source>
</evidence>
<gene>
    <name evidence="2" type="ORF">FG385_04110</name>
</gene>
<keyword evidence="1" id="KW-0812">Transmembrane</keyword>
<proteinExistence type="predicted"/>
<dbReference type="AlphaFoldDB" id="A0A5C4M5N3"/>
<comment type="caution">
    <text evidence="2">The sequence shown here is derived from an EMBL/GenBank/DDBJ whole genome shotgun (WGS) entry which is preliminary data.</text>
</comment>
<keyword evidence="1" id="KW-1133">Transmembrane helix</keyword>
<accession>A0A5C4M5N3</accession>
<protein>
    <recommendedName>
        <fullName evidence="4">PH domain-containing protein</fullName>
    </recommendedName>
</protein>
<dbReference type="OrthoDB" id="3813089at2"/>
<reference evidence="2 3" key="1">
    <citation type="submission" date="2019-06" db="EMBL/GenBank/DDBJ databases">
        <title>Amycolatopsis alkalitolerans sp. nov., isolated from Gastrodia elata Blume.</title>
        <authorList>
            <person name="Narsing Rao M.P."/>
            <person name="Li W.J."/>
        </authorList>
    </citation>
    <scope>NUCLEOTIDE SEQUENCE [LARGE SCALE GENOMIC DNA]</scope>
    <source>
        <strain evidence="2 3">SYSUP0005</strain>
    </source>
</reference>
<keyword evidence="1" id="KW-0472">Membrane</keyword>
<feature type="transmembrane region" description="Helical" evidence="1">
    <location>
        <begin position="206"/>
        <end position="226"/>
    </location>
</feature>
<sequence length="364" mass="39239">MTRIRLGWEAQIDKVTYATAFLIVGLALVILGSVLGWAVWLAVPVIVVGVVSLLVFALRMRGWRSLWWRRELVIGADGIAYEAKNSGFTVAWSDLAVLGVHSDNGVIERFGLTLVFFPRSVDFTQRLSSFRILRLPRNGAFKVRIPRRAGIVEAINGAAPAGWQRVPSPAWNALVVEPGVDPHAVPVPDPRPPVVVNVGRKSRRQALIGGVLMVAAAAAFLAAIFGNHNGGVTVRVIASVLGAPFIIGAVAMVLSGPMVARSRYVVIDADSFTWDDPSGQPFTFAWNEIASVAVQTRVSRSAPGTWASQRRIDSILVSARQEHRKLPVGDQRAEVDQIGRAVQQFAPRAWAGATTGIAGPLQLS</sequence>
<evidence type="ECO:0000313" key="3">
    <source>
        <dbReference type="Proteomes" id="UP000305546"/>
    </source>
</evidence>
<feature type="transmembrane region" description="Helical" evidence="1">
    <location>
        <begin position="12"/>
        <end position="31"/>
    </location>
</feature>
<keyword evidence="3" id="KW-1185">Reference proteome</keyword>